<keyword evidence="6 13" id="KW-0686">Riboflavin biosynthesis</keyword>
<proteinExistence type="inferred from homology"/>
<dbReference type="GO" id="GO:0008835">
    <property type="term" value="F:diaminohydroxyphosphoribosylaminopyrimidine deaminase activity"/>
    <property type="evidence" value="ECO:0007669"/>
    <property type="project" value="UniProtKB-EC"/>
</dbReference>
<feature type="active site" description="Proton donor" evidence="14">
    <location>
        <position position="56"/>
    </location>
</feature>
<gene>
    <name evidence="18" type="ORF">sS8_0135</name>
</gene>
<dbReference type="Gene3D" id="3.40.430.10">
    <property type="entry name" value="Dihydrofolate Reductase, subunit A"/>
    <property type="match status" value="1"/>
</dbReference>
<feature type="binding site" evidence="15">
    <location>
        <position position="204"/>
    </location>
    <ligand>
        <name>NADP(+)</name>
        <dbReference type="ChEBI" id="CHEBI:58349"/>
    </ligand>
</feature>
<evidence type="ECO:0000313" key="18">
    <source>
        <dbReference type="EMBL" id="BBA32103.1"/>
    </source>
</evidence>
<dbReference type="PANTHER" id="PTHR38011">
    <property type="entry name" value="DIHYDROFOLATE REDUCTASE FAMILY PROTEIN (AFU_ORTHOLOGUE AFUA_8G06820)"/>
    <property type="match status" value="1"/>
</dbReference>
<dbReference type="InterPro" id="IPR050765">
    <property type="entry name" value="Riboflavin_Biosynth_HTPR"/>
</dbReference>
<dbReference type="GO" id="GO:0050661">
    <property type="term" value="F:NADP binding"/>
    <property type="evidence" value="ECO:0007669"/>
    <property type="project" value="InterPro"/>
</dbReference>
<evidence type="ECO:0000256" key="7">
    <source>
        <dbReference type="ARBA" id="ARBA00022723"/>
    </source>
</evidence>
<comment type="pathway">
    <text evidence="3 13">Cofactor biosynthesis; riboflavin biosynthesis; 5-amino-6-(D-ribitylamino)uracil from GTP: step 3/4.</text>
</comment>
<dbReference type="NCBIfam" id="TIGR00227">
    <property type="entry name" value="ribD_Cterm"/>
    <property type="match status" value="1"/>
</dbReference>
<feature type="binding site" evidence="15">
    <location>
        <begin position="300"/>
        <end position="306"/>
    </location>
    <ligand>
        <name>NADP(+)</name>
        <dbReference type="ChEBI" id="CHEBI:58349"/>
    </ligand>
</feature>
<name>A0A286P381_9GAMM</name>
<comment type="catalytic activity">
    <reaction evidence="13">
        <text>2,5-diamino-6-hydroxy-4-(5-phosphoribosylamino)-pyrimidine + H2O + H(+) = 5-amino-6-(5-phospho-D-ribosylamino)uracil + NH4(+)</text>
        <dbReference type="Rhea" id="RHEA:21868"/>
        <dbReference type="ChEBI" id="CHEBI:15377"/>
        <dbReference type="ChEBI" id="CHEBI:15378"/>
        <dbReference type="ChEBI" id="CHEBI:28938"/>
        <dbReference type="ChEBI" id="CHEBI:58453"/>
        <dbReference type="ChEBI" id="CHEBI:58614"/>
        <dbReference type="EC" id="3.5.4.26"/>
    </reaction>
</comment>
<dbReference type="EC" id="1.1.1.193" evidence="13"/>
<feature type="binding site" evidence="15">
    <location>
        <position position="158"/>
    </location>
    <ligand>
        <name>NADP(+)</name>
        <dbReference type="ChEBI" id="CHEBI:58349"/>
    </ligand>
</feature>
<dbReference type="InterPro" id="IPR002125">
    <property type="entry name" value="CMP_dCMP_dom"/>
</dbReference>
<dbReference type="PANTHER" id="PTHR38011:SF7">
    <property type="entry name" value="2,5-DIAMINO-6-RIBOSYLAMINO-4(3H)-PYRIMIDINONE 5'-PHOSPHATE REDUCTASE"/>
    <property type="match status" value="1"/>
</dbReference>
<dbReference type="SUPFAM" id="SSF53927">
    <property type="entry name" value="Cytidine deaminase-like"/>
    <property type="match status" value="1"/>
</dbReference>
<dbReference type="GO" id="GO:0009231">
    <property type="term" value="P:riboflavin biosynthetic process"/>
    <property type="evidence" value="ECO:0007669"/>
    <property type="project" value="UniProtKB-UniPathway"/>
</dbReference>
<dbReference type="SUPFAM" id="SSF53597">
    <property type="entry name" value="Dihydrofolate reductase-like"/>
    <property type="match status" value="1"/>
</dbReference>
<evidence type="ECO:0000313" key="19">
    <source>
        <dbReference type="Proteomes" id="UP000266313"/>
    </source>
</evidence>
<dbReference type="PIRSF" id="PIRSF006769">
    <property type="entry name" value="RibD"/>
    <property type="match status" value="1"/>
</dbReference>
<dbReference type="Pfam" id="PF01872">
    <property type="entry name" value="RibD_C"/>
    <property type="match status" value="1"/>
</dbReference>
<keyword evidence="19" id="KW-1185">Reference proteome</keyword>
<feature type="binding site" evidence="15">
    <location>
        <position position="174"/>
    </location>
    <ligand>
        <name>NADP(+)</name>
        <dbReference type="ChEBI" id="CHEBI:58349"/>
    </ligand>
</feature>
<comment type="pathway">
    <text evidence="2 13">Cofactor biosynthesis; riboflavin biosynthesis; 5-amino-6-(D-ribitylamino)uracil from GTP: step 2/4.</text>
</comment>
<evidence type="ECO:0000256" key="5">
    <source>
        <dbReference type="ARBA" id="ARBA00007417"/>
    </source>
</evidence>
<keyword evidence="8 13" id="KW-0378">Hydrolase</keyword>
<dbReference type="Gene3D" id="3.40.140.10">
    <property type="entry name" value="Cytidine Deaminase, domain 2"/>
    <property type="match status" value="1"/>
</dbReference>
<evidence type="ECO:0000256" key="8">
    <source>
        <dbReference type="ARBA" id="ARBA00022801"/>
    </source>
</evidence>
<evidence type="ECO:0000256" key="3">
    <source>
        <dbReference type="ARBA" id="ARBA00004910"/>
    </source>
</evidence>
<evidence type="ECO:0000256" key="2">
    <source>
        <dbReference type="ARBA" id="ARBA00004882"/>
    </source>
</evidence>
<dbReference type="Proteomes" id="UP000266313">
    <property type="component" value="Chromosome"/>
</dbReference>
<evidence type="ECO:0000259" key="17">
    <source>
        <dbReference type="PROSITE" id="PS51747"/>
    </source>
</evidence>
<evidence type="ECO:0000256" key="13">
    <source>
        <dbReference type="PIRNR" id="PIRNR006769"/>
    </source>
</evidence>
<evidence type="ECO:0000256" key="10">
    <source>
        <dbReference type="ARBA" id="ARBA00022857"/>
    </source>
</evidence>
<dbReference type="InterPro" id="IPR016192">
    <property type="entry name" value="APOBEC/CMP_deaminase_Zn-bd"/>
</dbReference>
<dbReference type="EC" id="3.5.4.26" evidence="13"/>
<comment type="cofactor">
    <cofactor evidence="13 16">
        <name>Zn(2+)</name>
        <dbReference type="ChEBI" id="CHEBI:29105"/>
    </cofactor>
    <text evidence="13 16">Binds 1 zinc ion.</text>
</comment>
<organism evidence="18 19">
    <name type="scientific">Methylocaldum marinum</name>
    <dbReference type="NCBI Taxonomy" id="1432792"/>
    <lineage>
        <taxon>Bacteria</taxon>
        <taxon>Pseudomonadati</taxon>
        <taxon>Pseudomonadota</taxon>
        <taxon>Gammaproteobacteria</taxon>
        <taxon>Methylococcales</taxon>
        <taxon>Methylococcaceae</taxon>
        <taxon>Methylocaldum</taxon>
    </lineage>
</organism>
<dbReference type="InterPro" id="IPR016193">
    <property type="entry name" value="Cytidine_deaminase-like"/>
</dbReference>
<comment type="similarity">
    <text evidence="4 13">In the N-terminal section; belongs to the cytidine and deoxycytidylate deaminase family.</text>
</comment>
<evidence type="ECO:0000256" key="16">
    <source>
        <dbReference type="PIRSR" id="PIRSR006769-3"/>
    </source>
</evidence>
<feature type="binding site" evidence="15">
    <location>
        <position position="229"/>
    </location>
    <ligand>
        <name>NADP(+)</name>
        <dbReference type="ChEBI" id="CHEBI:58349"/>
    </ligand>
</feature>
<feature type="binding site" evidence="15">
    <location>
        <position position="208"/>
    </location>
    <ligand>
        <name>substrate</name>
    </ligand>
</feature>
<dbReference type="NCBIfam" id="TIGR00326">
    <property type="entry name" value="eubact_ribD"/>
    <property type="match status" value="1"/>
</dbReference>
<evidence type="ECO:0000256" key="14">
    <source>
        <dbReference type="PIRSR" id="PIRSR006769-1"/>
    </source>
</evidence>
<feature type="binding site" evidence="16">
    <location>
        <position position="54"/>
    </location>
    <ligand>
        <name>Zn(2+)</name>
        <dbReference type="ChEBI" id="CHEBI:29105"/>
        <note>catalytic</note>
    </ligand>
</feature>
<evidence type="ECO:0000256" key="12">
    <source>
        <dbReference type="ARBA" id="ARBA00023268"/>
    </source>
</evidence>
<keyword evidence="7 13" id="KW-0479">Metal-binding</keyword>
<evidence type="ECO:0000256" key="11">
    <source>
        <dbReference type="ARBA" id="ARBA00023002"/>
    </source>
</evidence>
<dbReference type="UniPathway" id="UPA00275">
    <property type="reaction ID" value="UER00401"/>
</dbReference>
<feature type="binding site" evidence="16">
    <location>
        <position position="79"/>
    </location>
    <ligand>
        <name>Zn(2+)</name>
        <dbReference type="ChEBI" id="CHEBI:29105"/>
        <note>catalytic</note>
    </ligand>
</feature>
<feature type="domain" description="CMP/dCMP-type deaminase" evidence="17">
    <location>
        <begin position="5"/>
        <end position="119"/>
    </location>
</feature>
<dbReference type="InterPro" id="IPR024072">
    <property type="entry name" value="DHFR-like_dom_sf"/>
</dbReference>
<feature type="binding site" evidence="15">
    <location>
        <position position="188"/>
    </location>
    <ligand>
        <name>substrate</name>
    </ligand>
</feature>
<protein>
    <recommendedName>
        <fullName evidence="13">Riboflavin biosynthesis protein RibD</fullName>
    </recommendedName>
    <domain>
        <recommendedName>
            <fullName evidence="13">Diaminohydroxyphosphoribosylaminopyrimidine deaminase</fullName>
            <shortName evidence="13">DRAP deaminase</shortName>
            <ecNumber evidence="13">3.5.4.26</ecNumber>
        </recommendedName>
        <alternativeName>
            <fullName evidence="13">Riboflavin-specific deaminase</fullName>
        </alternativeName>
    </domain>
    <domain>
        <recommendedName>
            <fullName evidence="13">5-amino-6-(5-phosphoribosylamino)uracil reductase</fullName>
            <ecNumber evidence="13">1.1.1.193</ecNumber>
        </recommendedName>
        <alternativeName>
            <fullName evidence="13">HTP reductase</fullName>
        </alternativeName>
    </domain>
</protein>
<evidence type="ECO:0000256" key="9">
    <source>
        <dbReference type="ARBA" id="ARBA00022833"/>
    </source>
</evidence>
<sequence>MKFSREDAEFMSRALHLAERGLFTTDPNPRVGCVIVKDGQIVGEGWHRQAGGPHAEVEALRQSGARAQGATAYVSLEPCCHHGKTPPCTDALVAAGVSRVVAAMKDPNPRVSGEGLRILENAGVSVACGLLENAATTLNPGFCKRMTTGRPYIRSKLAMSLDGRTALPSGESKWITGEDARRDAHRLRARSSAILTGIGTVLQDDPELTARLPESAGEILQPVRVILDSRLRMPATRRLAQGRNRAVALTALSDKARSQALSDRFEIETLPAAPDGRLDLTAVADWLGHRQFNEVLVEAGPILNGALLRENLVDEWIIYAAPVVLGDRANGLFHLPDLTRMAERFELTISDVRQVGRDIKLTLHRK</sequence>
<dbReference type="InterPro" id="IPR011549">
    <property type="entry name" value="RibD_C"/>
</dbReference>
<keyword evidence="11 13" id="KW-0560">Oxidoreductase</keyword>
<feature type="binding site" evidence="15">
    <location>
        <position position="172"/>
    </location>
    <ligand>
        <name>substrate</name>
    </ligand>
</feature>
<dbReference type="FunFam" id="3.40.140.10:FF:000025">
    <property type="entry name" value="Riboflavin biosynthesis protein RibD"/>
    <property type="match status" value="1"/>
</dbReference>
<feature type="binding site" evidence="15">
    <location>
        <position position="298"/>
    </location>
    <ligand>
        <name>substrate</name>
    </ligand>
</feature>
<dbReference type="KEGG" id="mmai:sS8_0135"/>
<comment type="catalytic activity">
    <reaction evidence="13">
        <text>5-amino-6-(5-phospho-D-ribitylamino)uracil + NADP(+) = 5-amino-6-(5-phospho-D-ribosylamino)uracil + NADPH + H(+)</text>
        <dbReference type="Rhea" id="RHEA:17845"/>
        <dbReference type="ChEBI" id="CHEBI:15378"/>
        <dbReference type="ChEBI" id="CHEBI:57783"/>
        <dbReference type="ChEBI" id="CHEBI:58349"/>
        <dbReference type="ChEBI" id="CHEBI:58421"/>
        <dbReference type="ChEBI" id="CHEBI:58453"/>
        <dbReference type="EC" id="1.1.1.193"/>
    </reaction>
</comment>
<dbReference type="PROSITE" id="PS51747">
    <property type="entry name" value="CYT_DCMP_DEAMINASES_2"/>
    <property type="match status" value="1"/>
</dbReference>
<feature type="binding site" evidence="16">
    <location>
        <position position="88"/>
    </location>
    <ligand>
        <name>Zn(2+)</name>
        <dbReference type="ChEBI" id="CHEBI:29105"/>
        <note>catalytic</note>
    </ligand>
</feature>
<keyword evidence="10 13" id="KW-0521">NADP</keyword>
<reference evidence="18 19" key="1">
    <citation type="submission" date="2016-12" db="EMBL/GenBank/DDBJ databases">
        <title>Genome sequencing of Methylocaldum marinum.</title>
        <authorList>
            <person name="Takeuchi M."/>
            <person name="Kamagata Y."/>
            <person name="Hiraoka S."/>
            <person name="Oshima K."/>
            <person name="Hattori M."/>
            <person name="Iwasaki W."/>
        </authorList>
    </citation>
    <scope>NUCLEOTIDE SEQUENCE [LARGE SCALE GENOMIC DNA]</scope>
    <source>
        <strain evidence="18 19">S8</strain>
    </source>
</reference>
<dbReference type="PROSITE" id="PS00903">
    <property type="entry name" value="CYT_DCMP_DEAMINASES_1"/>
    <property type="match status" value="1"/>
</dbReference>
<evidence type="ECO:0000256" key="15">
    <source>
        <dbReference type="PIRSR" id="PIRSR006769-2"/>
    </source>
</evidence>
<evidence type="ECO:0000256" key="1">
    <source>
        <dbReference type="ARBA" id="ARBA00002151"/>
    </source>
</evidence>
<comment type="function">
    <text evidence="1 13">Converts 2,5-diamino-6-(ribosylamino)-4(3h)-pyrimidinone 5'-phosphate into 5-amino-6-(ribosylamino)-2,4(1h,3h)-pyrimidinedione 5'-phosphate.</text>
</comment>
<dbReference type="AlphaFoldDB" id="A0A286P381"/>
<feature type="binding site" evidence="15">
    <location>
        <position position="200"/>
    </location>
    <ligand>
        <name>NADP(+)</name>
        <dbReference type="ChEBI" id="CHEBI:58349"/>
    </ligand>
</feature>
<comment type="similarity">
    <text evidence="5 13">In the C-terminal section; belongs to the HTP reductase family.</text>
</comment>
<dbReference type="Pfam" id="PF00383">
    <property type="entry name" value="dCMP_cyt_deam_1"/>
    <property type="match status" value="1"/>
</dbReference>
<evidence type="ECO:0000256" key="6">
    <source>
        <dbReference type="ARBA" id="ARBA00022619"/>
    </source>
</evidence>
<keyword evidence="9 13" id="KW-0862">Zinc</keyword>
<dbReference type="InterPro" id="IPR004794">
    <property type="entry name" value="Eubact_RibD"/>
</dbReference>
<dbReference type="GO" id="GO:0008703">
    <property type="term" value="F:5-amino-6-(5-phosphoribosylamino)uracil reductase activity"/>
    <property type="evidence" value="ECO:0007669"/>
    <property type="project" value="UniProtKB-EC"/>
</dbReference>
<dbReference type="CDD" id="cd01284">
    <property type="entry name" value="Riboflavin_deaminase-reductase"/>
    <property type="match status" value="1"/>
</dbReference>
<keyword evidence="12" id="KW-0511">Multifunctional enzyme</keyword>
<dbReference type="EMBL" id="AP017928">
    <property type="protein sequence ID" value="BBA32103.1"/>
    <property type="molecule type" value="Genomic_DNA"/>
</dbReference>
<evidence type="ECO:0000256" key="4">
    <source>
        <dbReference type="ARBA" id="ARBA00005259"/>
    </source>
</evidence>
<feature type="binding site" evidence="15">
    <location>
        <position position="211"/>
    </location>
    <ligand>
        <name>substrate</name>
    </ligand>
</feature>
<dbReference type="InterPro" id="IPR002734">
    <property type="entry name" value="RibDG_C"/>
</dbReference>
<accession>A0A286P381</accession>
<dbReference type="GO" id="GO:0008270">
    <property type="term" value="F:zinc ion binding"/>
    <property type="evidence" value="ECO:0007669"/>
    <property type="project" value="InterPro"/>
</dbReference>